<keyword evidence="1" id="KW-0808">Transferase</keyword>
<evidence type="ECO:0000256" key="2">
    <source>
        <dbReference type="ARBA" id="ARBA00022695"/>
    </source>
</evidence>
<dbReference type="InterPro" id="IPR034683">
    <property type="entry name" value="IspD/TarI"/>
</dbReference>
<accession>A0ABW2Y4K2</accession>
<name>A0ABW2Y4K2_9BIFI</name>
<keyword evidence="2 3" id="KW-0548">Nucleotidyltransferase</keyword>
<evidence type="ECO:0000256" key="1">
    <source>
        <dbReference type="ARBA" id="ARBA00022679"/>
    </source>
</evidence>
<dbReference type="CDD" id="cd02516">
    <property type="entry name" value="CDP-ME_synthetase"/>
    <property type="match status" value="1"/>
</dbReference>
<comment type="caution">
    <text evidence="3">The sequence shown here is derived from an EMBL/GenBank/DDBJ whole genome shotgun (WGS) entry which is preliminary data.</text>
</comment>
<evidence type="ECO:0000313" key="4">
    <source>
        <dbReference type="Proteomes" id="UP001597036"/>
    </source>
</evidence>
<protein>
    <submittedName>
        <fullName evidence="3">2-C-methyl-D-erythritol 4-phosphate cytidylyltransferase</fullName>
    </submittedName>
</protein>
<organism evidence="3 4">
    <name type="scientific">Alloscardovia venturai</name>
    <dbReference type="NCBI Taxonomy" id="1769421"/>
    <lineage>
        <taxon>Bacteria</taxon>
        <taxon>Bacillati</taxon>
        <taxon>Actinomycetota</taxon>
        <taxon>Actinomycetes</taxon>
        <taxon>Bifidobacteriales</taxon>
        <taxon>Bifidobacteriaceae</taxon>
        <taxon>Alloscardovia</taxon>
    </lineage>
</organism>
<dbReference type="Proteomes" id="UP001597036">
    <property type="component" value="Unassembled WGS sequence"/>
</dbReference>
<dbReference type="RefSeq" id="WP_377938416.1">
    <property type="nucleotide sequence ID" value="NZ_JBHTHQ010000013.1"/>
</dbReference>
<dbReference type="PANTHER" id="PTHR43015">
    <property type="entry name" value="D-RIBITOL-5-PHOSPHATE CYTIDYLYLTRANSFERASE"/>
    <property type="match status" value="1"/>
</dbReference>
<sequence length="242" mass="26364">MANIALIIAGGRGNRMGQDLPKQFLSVDDKPIIMYTCEAFQSHPLIDAIVIVCIDGWQTALEAYAHQFNITKLCGIVSGGSNGQESIRNGLEFLSSTFSRDDIVLVHDAIRPMISHEIISHCIEDTREFGTSIVAIPCAEAMLEIDDADALRASSRAVIDRDSLKRTQTPQGFPLGTLLDLHEDARKQGITNSVASCTLAIELGRSVHFTPGSEKNIKLTTLDDIDIFKALLGAERASWLKG</sequence>
<dbReference type="InterPro" id="IPR029044">
    <property type="entry name" value="Nucleotide-diphossugar_trans"/>
</dbReference>
<reference evidence="4" key="1">
    <citation type="journal article" date="2019" name="Int. J. Syst. Evol. Microbiol.">
        <title>The Global Catalogue of Microorganisms (GCM) 10K type strain sequencing project: providing services to taxonomists for standard genome sequencing and annotation.</title>
        <authorList>
            <consortium name="The Broad Institute Genomics Platform"/>
            <consortium name="The Broad Institute Genome Sequencing Center for Infectious Disease"/>
            <person name="Wu L."/>
            <person name="Ma J."/>
        </authorList>
    </citation>
    <scope>NUCLEOTIDE SEQUENCE [LARGE SCALE GENOMIC DNA]</scope>
    <source>
        <strain evidence="4">CCM 8604</strain>
    </source>
</reference>
<dbReference type="GO" id="GO:0016779">
    <property type="term" value="F:nucleotidyltransferase activity"/>
    <property type="evidence" value="ECO:0007669"/>
    <property type="project" value="UniProtKB-KW"/>
</dbReference>
<dbReference type="EMBL" id="JBHTHQ010000013">
    <property type="protein sequence ID" value="MFD0704701.1"/>
    <property type="molecule type" value="Genomic_DNA"/>
</dbReference>
<gene>
    <name evidence="3" type="ORF">ACFQY8_02915</name>
</gene>
<dbReference type="PANTHER" id="PTHR43015:SF1">
    <property type="entry name" value="D-RIBITOL-5-PHOSPHATE CYTIDYLYLTRANSFERASE"/>
    <property type="match status" value="1"/>
</dbReference>
<evidence type="ECO:0000313" key="3">
    <source>
        <dbReference type="EMBL" id="MFD0704701.1"/>
    </source>
</evidence>
<dbReference type="Gene3D" id="3.90.550.10">
    <property type="entry name" value="Spore Coat Polysaccharide Biosynthesis Protein SpsA, Chain A"/>
    <property type="match status" value="1"/>
</dbReference>
<dbReference type="Pfam" id="PF01128">
    <property type="entry name" value="IspD"/>
    <property type="match status" value="1"/>
</dbReference>
<proteinExistence type="predicted"/>
<keyword evidence="4" id="KW-1185">Reference proteome</keyword>
<dbReference type="SUPFAM" id="SSF53448">
    <property type="entry name" value="Nucleotide-diphospho-sugar transferases"/>
    <property type="match status" value="1"/>
</dbReference>